<dbReference type="Gene3D" id="3.90.190.20">
    <property type="entry name" value="Mur ligase, C-terminal domain"/>
    <property type="match status" value="1"/>
</dbReference>
<dbReference type="GO" id="GO:0005737">
    <property type="term" value="C:cytoplasm"/>
    <property type="evidence" value="ECO:0007669"/>
    <property type="project" value="UniProtKB-SubCell"/>
</dbReference>
<dbReference type="PANTHER" id="PTHR23135:SF4">
    <property type="entry name" value="UDP-N-ACETYLMURAMOYL-L-ALANYL-D-GLUTAMATE--2,6-DIAMINOPIMELATE LIGASE MURE HOMOLOG, CHLOROPLASTIC"/>
    <property type="match status" value="1"/>
</dbReference>
<proteinExistence type="inferred from homology"/>
<evidence type="ECO:0000259" key="5">
    <source>
        <dbReference type="Pfam" id="PF08245"/>
    </source>
</evidence>
<dbReference type="InterPro" id="IPR005761">
    <property type="entry name" value="UDP-N-AcMur-Glu-dNH2Pim_ligase"/>
</dbReference>
<feature type="domain" description="Mur ligase C-terminal" evidence="4">
    <location>
        <begin position="352"/>
        <end position="480"/>
    </location>
</feature>
<evidence type="ECO:0000256" key="2">
    <source>
        <dbReference type="ARBA" id="ARBA00005898"/>
    </source>
</evidence>
<name>A0A0D4CHM4_LIMMU</name>
<keyword evidence="3" id="KW-0573">Peptidoglycan synthesis</keyword>
<dbReference type="OrthoDB" id="9800958at2"/>
<keyword evidence="3" id="KW-0961">Cell wall biogenesis/degradation</keyword>
<keyword evidence="6" id="KW-0436">Ligase</keyword>
<dbReference type="Proteomes" id="UP000003645">
    <property type="component" value="Chromosome"/>
</dbReference>
<dbReference type="HOGENOM" id="CLU_022291_4_2_9"/>
<comment type="similarity">
    <text evidence="2">Belongs to the MurCDEF family. MurE subfamily.</text>
</comment>
<dbReference type="PANTHER" id="PTHR23135">
    <property type="entry name" value="MUR LIGASE FAMILY MEMBER"/>
    <property type="match status" value="1"/>
</dbReference>
<accession>A0A0D4CHM4</accession>
<keyword evidence="3" id="KW-0133">Cell shape</keyword>
<keyword evidence="3" id="KW-0131">Cell cycle</keyword>
<dbReference type="GO" id="GO:0016881">
    <property type="term" value="F:acid-amino acid ligase activity"/>
    <property type="evidence" value="ECO:0007669"/>
    <property type="project" value="InterPro"/>
</dbReference>
<comment type="pathway">
    <text evidence="1 3">Cell wall biogenesis; peptidoglycan biosynthesis.</text>
</comment>
<evidence type="ECO:0000313" key="7">
    <source>
        <dbReference type="Proteomes" id="UP000003645"/>
    </source>
</evidence>
<dbReference type="STRING" id="1130798.LBLM1_00050"/>
<keyword evidence="7" id="KW-1185">Reference proteome</keyword>
<dbReference type="GO" id="GO:0071555">
    <property type="term" value="P:cell wall organization"/>
    <property type="evidence" value="ECO:0007669"/>
    <property type="project" value="UniProtKB-KW"/>
</dbReference>
<comment type="subcellular location">
    <subcellularLocation>
        <location evidence="3">Cytoplasm</location>
    </subcellularLocation>
</comment>
<dbReference type="InterPro" id="IPR004101">
    <property type="entry name" value="Mur_ligase_C"/>
</dbReference>
<evidence type="ECO:0000256" key="3">
    <source>
        <dbReference type="RuleBase" id="RU004135"/>
    </source>
</evidence>
<dbReference type="InterPro" id="IPR036565">
    <property type="entry name" value="Mur-like_cat_sf"/>
</dbReference>
<dbReference type="AlphaFoldDB" id="A0A0D4CHM4"/>
<dbReference type="NCBIfam" id="TIGR01085">
    <property type="entry name" value="murE"/>
    <property type="match status" value="1"/>
</dbReference>
<dbReference type="EMBL" id="CP011013">
    <property type="protein sequence ID" value="AJT49647.1"/>
    <property type="molecule type" value="Genomic_DNA"/>
</dbReference>
<dbReference type="UniPathway" id="UPA00219"/>
<evidence type="ECO:0000259" key="4">
    <source>
        <dbReference type="Pfam" id="PF02875"/>
    </source>
</evidence>
<dbReference type="InterPro" id="IPR035911">
    <property type="entry name" value="MurE/MurF_N"/>
</dbReference>
<dbReference type="SUPFAM" id="SSF63418">
    <property type="entry name" value="MurE/MurF N-terminal domain"/>
    <property type="match status" value="1"/>
</dbReference>
<dbReference type="InterPro" id="IPR036615">
    <property type="entry name" value="Mur_ligase_C_dom_sf"/>
</dbReference>
<keyword evidence="3" id="KW-0132">Cell division</keyword>
<dbReference type="GO" id="GO:0005524">
    <property type="term" value="F:ATP binding"/>
    <property type="evidence" value="ECO:0007669"/>
    <property type="project" value="InterPro"/>
</dbReference>
<dbReference type="RefSeq" id="WP_006500865.1">
    <property type="nucleotide sequence ID" value="NZ_CP011013.1"/>
</dbReference>
<reference evidence="6 7" key="1">
    <citation type="journal article" date="2012" name="J. Bacteriol.">
        <title>Genome sequence of Lactobacillus mucosae LM1, isolated from piglet feces.</title>
        <authorList>
            <person name="Lee J.H."/>
            <person name="Valeriano V.D."/>
            <person name="Shin Y.R."/>
            <person name="Chae J.P."/>
            <person name="Kim G.B."/>
            <person name="Ham J.S."/>
            <person name="Chun J."/>
            <person name="Kang D.K."/>
        </authorList>
    </citation>
    <scope>NUCLEOTIDE SEQUENCE [LARGE SCALE GENOMIC DNA]</scope>
    <source>
        <strain evidence="6 7">LM1</strain>
    </source>
</reference>
<organism evidence="6 7">
    <name type="scientific">Limosilactobacillus mucosae LM1</name>
    <dbReference type="NCBI Taxonomy" id="1130798"/>
    <lineage>
        <taxon>Bacteria</taxon>
        <taxon>Bacillati</taxon>
        <taxon>Bacillota</taxon>
        <taxon>Bacilli</taxon>
        <taxon>Lactobacillales</taxon>
        <taxon>Lactobacillaceae</taxon>
        <taxon>Limosilactobacillus</taxon>
    </lineage>
</organism>
<protein>
    <submittedName>
        <fullName evidence="6">UDP-N-acetylmuramoylalanyl-D-glutamate--2, 6-diaminopimelate ligase</fullName>
    </submittedName>
</protein>
<feature type="domain" description="Mur ligase central" evidence="5">
    <location>
        <begin position="126"/>
        <end position="331"/>
    </location>
</feature>
<dbReference type="Gene3D" id="3.40.1190.10">
    <property type="entry name" value="Mur-like, catalytic domain"/>
    <property type="match status" value="1"/>
</dbReference>
<evidence type="ECO:0000313" key="6">
    <source>
        <dbReference type="EMBL" id="AJT49647.1"/>
    </source>
</evidence>
<evidence type="ECO:0000256" key="1">
    <source>
        <dbReference type="ARBA" id="ARBA00004752"/>
    </source>
</evidence>
<dbReference type="Pfam" id="PF02875">
    <property type="entry name" value="Mur_ligase_C"/>
    <property type="match status" value="1"/>
</dbReference>
<dbReference type="GO" id="GO:0051301">
    <property type="term" value="P:cell division"/>
    <property type="evidence" value="ECO:0007669"/>
    <property type="project" value="UniProtKB-KW"/>
</dbReference>
<dbReference type="GO" id="GO:0008360">
    <property type="term" value="P:regulation of cell shape"/>
    <property type="evidence" value="ECO:0007669"/>
    <property type="project" value="UniProtKB-KW"/>
</dbReference>
<dbReference type="Pfam" id="PF08245">
    <property type="entry name" value="Mur_ligase_M"/>
    <property type="match status" value="1"/>
</dbReference>
<dbReference type="SUPFAM" id="SSF53623">
    <property type="entry name" value="MurD-like peptide ligases, catalytic domain"/>
    <property type="match status" value="1"/>
</dbReference>
<dbReference type="GO" id="GO:0009252">
    <property type="term" value="P:peptidoglycan biosynthetic process"/>
    <property type="evidence" value="ECO:0007669"/>
    <property type="project" value="UniProtKB-UniPathway"/>
</dbReference>
<dbReference type="KEGG" id="lmu:LBLM1_00050"/>
<dbReference type="InterPro" id="IPR013221">
    <property type="entry name" value="Mur_ligase_cen"/>
</dbReference>
<gene>
    <name evidence="6" type="ORF">LBLM1_00050</name>
</gene>
<dbReference type="Gene3D" id="3.40.1390.10">
    <property type="entry name" value="MurE/MurF, N-terminal domain"/>
    <property type="match status" value="1"/>
</dbReference>
<dbReference type="SUPFAM" id="SSF53244">
    <property type="entry name" value="MurD-like peptide ligases, peptide-binding domain"/>
    <property type="match status" value="1"/>
</dbReference>
<sequence length="509" mass="57440">MLTVKQTVAALKERGLFKEIIVDGQWLYDVPEKIADLEFKQLSYDSRAIEPQTLFICKGQRFNPQYLVDAVKKGATACLTQQVYDEELAGQTVWQLVVTDVQKAMATVARSFYGDPEKELTLVGFTGTKGKTTSVYFTRHILAHVFDNQVAQLSSIAECLDGKNFIESHLTTPESLDLYRMMRQAVDNGMKYLVMEVSSQAYKKSRVDGLHFDIGVFLNISRDHISPVEHPSFDDYLWCKSQLVKNADKVIINREIPYFELLAQKTRAFGNQLITYGSDQSDADYRFTLGEHGHFQVASFNDQLPAVAGDFRVMLPGSFNCSNATAALAVAAQLSDKTSEFAAGLLETKVPGRMEILKNEKGYVACVDYAHNYLSMSESFKFLKHEYPDGRLIVVTGSVGSKAESRRQDIGRALSEYADVAILTEDDNYFEDPKKIIQAIRDHIVDPHVEVHEILNREEAIKTAFQMARPGDVMFMAAKGREQFLRENGHDKPYVGDYQLTEQLMKAYN</sequence>